<evidence type="ECO:0000313" key="1">
    <source>
        <dbReference type="Proteomes" id="UP000001554"/>
    </source>
</evidence>
<proteinExistence type="predicted"/>
<gene>
    <name evidence="2" type="primary">LOC118418983</name>
</gene>
<dbReference type="Proteomes" id="UP000001554">
    <property type="component" value="Chromosome 7"/>
</dbReference>
<organism evidence="1 2">
    <name type="scientific">Branchiostoma floridae</name>
    <name type="common">Florida lancelet</name>
    <name type="synonym">Amphioxus</name>
    <dbReference type="NCBI Taxonomy" id="7739"/>
    <lineage>
        <taxon>Eukaryota</taxon>
        <taxon>Metazoa</taxon>
        <taxon>Chordata</taxon>
        <taxon>Cephalochordata</taxon>
        <taxon>Leptocardii</taxon>
        <taxon>Amphioxiformes</taxon>
        <taxon>Branchiostomatidae</taxon>
        <taxon>Branchiostoma</taxon>
    </lineage>
</organism>
<dbReference type="RefSeq" id="XP_035681051.1">
    <property type="nucleotide sequence ID" value="XM_035825158.1"/>
</dbReference>
<keyword evidence="1" id="KW-1185">Reference proteome</keyword>
<dbReference type="AlphaFoldDB" id="A0A9J7MV43"/>
<dbReference type="KEGG" id="bfo:118418983"/>
<protein>
    <submittedName>
        <fullName evidence="2">Uncharacterized protein LOC118418983</fullName>
    </submittedName>
</protein>
<reference evidence="1" key="1">
    <citation type="journal article" date="2020" name="Nat. Ecol. Evol.">
        <title>Deeply conserved synteny resolves early events in vertebrate evolution.</title>
        <authorList>
            <person name="Simakov O."/>
            <person name="Marletaz F."/>
            <person name="Yue J.X."/>
            <person name="O'Connell B."/>
            <person name="Jenkins J."/>
            <person name="Brandt A."/>
            <person name="Calef R."/>
            <person name="Tung C.H."/>
            <person name="Huang T.K."/>
            <person name="Schmutz J."/>
            <person name="Satoh N."/>
            <person name="Yu J.K."/>
            <person name="Putnam N.H."/>
            <person name="Green R.E."/>
            <person name="Rokhsar D.S."/>
        </authorList>
    </citation>
    <scope>NUCLEOTIDE SEQUENCE [LARGE SCALE GENOMIC DNA]</scope>
    <source>
        <strain evidence="1">S238N-H82</strain>
    </source>
</reference>
<evidence type="ECO:0000313" key="2">
    <source>
        <dbReference type="RefSeq" id="XP_035681051.1"/>
    </source>
</evidence>
<accession>A0A9J7MV43</accession>
<name>A0A9J7MV43_BRAFL</name>
<dbReference type="GeneID" id="118418983"/>
<sequence>MLVHVAGPVVSPQGIWKTRNHPRVEVRSNRRGLQGSIDCLADGRTLPTNGTYRIRVTTSRCSATTCTGTPTTTGKISRVLPLQVGETRCITGGAGIDVRVPYKVGKEGSHTSPRTAPST</sequence>
<reference evidence="2" key="2">
    <citation type="submission" date="2025-08" db="UniProtKB">
        <authorList>
            <consortium name="RefSeq"/>
        </authorList>
    </citation>
    <scope>IDENTIFICATION</scope>
    <source>
        <strain evidence="2">S238N-H82</strain>
        <tissue evidence="2">Testes</tissue>
    </source>
</reference>